<sequence length="647" mass="73823">MAEIDKKTNGTIILSLADSVIRELAKEPNVADLWAKLESIYMKKSLANRLYIKKRMFTLKMPEGSSLDEHLDEFNKVCDTLETIDAAFSDEDKALLLISSLPKSYEHFADALMYRRQTLSLDEVKSTLSTKELQGKQESLGNDSGEGLTVKARPEGKKKKQGKNKEKQKNLRCFLCHKEGHFKKDCPEKKFKKNGKDGDATVVEEEGYKYVGVCVATESRDRGKATRASFNRSVHKSKDKLEYVHSNLWGPAQQVSLRGYPEGVKGYKIWCTDLSPPRCIISRDVTFNERELLNQKSPQQPTEEGIGTGIKQQFEVEIPKSDDSLEAADSDGVTDSSAAHQIDEDEPKAYKEAVQSKFSKEWQQAIDKEIMRASIRVILALTAVQDMELDQLNVKTAFLHGRLQEKIFMTQPEGYVDSIKPRHVCLLKKSFYGLKQSPRQWYLMFDEFMITNGFMRCNYDCCVYFKLLEDDHYIYLLLYVDDMLIACKWREEIEKLKVMLNSEFDMKDLGTANKILGVEIKRNRTKGEIFLSQERYLTKVLEAYKMLDSKPVLTPLTAHFKLSNQLCPKTDEEKLDMKNVPYANVVSCLMYAMVLTRPDLSHSATLQHVVALSTTEAEYTAATEAVKETLWLQGLFEFLGSGLLLES</sequence>
<dbReference type="Proteomes" id="UP000829398">
    <property type="component" value="Chromosome 9"/>
</dbReference>
<evidence type="ECO:0000313" key="1">
    <source>
        <dbReference type="EMBL" id="KAH9677320.1"/>
    </source>
</evidence>
<gene>
    <name evidence="1" type="ORF">KPL71_025337</name>
</gene>
<accession>A0ACB8HRB4</accession>
<reference evidence="2" key="1">
    <citation type="journal article" date="2023" name="Hortic. Res.">
        <title>A chromosome-level phased genome enabling allele-level studies in sweet orange: a case study on citrus Huanglongbing tolerance.</title>
        <authorList>
            <person name="Wu B."/>
            <person name="Yu Q."/>
            <person name="Deng Z."/>
            <person name="Duan Y."/>
            <person name="Luo F."/>
            <person name="Gmitter F. Jr."/>
        </authorList>
    </citation>
    <scope>NUCLEOTIDE SEQUENCE [LARGE SCALE GENOMIC DNA]</scope>
    <source>
        <strain evidence="2">cv. Valencia</strain>
    </source>
</reference>
<evidence type="ECO:0000313" key="2">
    <source>
        <dbReference type="Proteomes" id="UP000829398"/>
    </source>
</evidence>
<comment type="caution">
    <text evidence="1">The sequence shown here is derived from an EMBL/GenBank/DDBJ whole genome shotgun (WGS) entry which is preliminary data.</text>
</comment>
<name>A0ACB8HRB4_CITSI</name>
<organism evidence="1 2">
    <name type="scientific">Citrus sinensis</name>
    <name type="common">Sweet orange</name>
    <name type="synonym">Citrus aurantium var. sinensis</name>
    <dbReference type="NCBI Taxonomy" id="2711"/>
    <lineage>
        <taxon>Eukaryota</taxon>
        <taxon>Viridiplantae</taxon>
        <taxon>Streptophyta</taxon>
        <taxon>Embryophyta</taxon>
        <taxon>Tracheophyta</taxon>
        <taxon>Spermatophyta</taxon>
        <taxon>Magnoliopsida</taxon>
        <taxon>eudicotyledons</taxon>
        <taxon>Gunneridae</taxon>
        <taxon>Pentapetalae</taxon>
        <taxon>rosids</taxon>
        <taxon>malvids</taxon>
        <taxon>Sapindales</taxon>
        <taxon>Rutaceae</taxon>
        <taxon>Aurantioideae</taxon>
        <taxon>Citrus</taxon>
    </lineage>
</organism>
<keyword evidence="2" id="KW-1185">Reference proteome</keyword>
<proteinExistence type="predicted"/>
<dbReference type="EMBL" id="CM039178">
    <property type="protein sequence ID" value="KAH9677320.1"/>
    <property type="molecule type" value="Genomic_DNA"/>
</dbReference>
<protein>
    <submittedName>
        <fullName evidence="1">CCHC-type domain-containing protein</fullName>
    </submittedName>
</protein>